<keyword evidence="1" id="KW-0479">Metal-binding</keyword>
<evidence type="ECO:0000256" key="2">
    <source>
        <dbReference type="SAM" id="MobiDB-lite"/>
    </source>
</evidence>
<feature type="domain" description="CCHC-type" evidence="3">
    <location>
        <begin position="422"/>
        <end position="435"/>
    </location>
</feature>
<feature type="compositionally biased region" description="Acidic residues" evidence="2">
    <location>
        <begin position="133"/>
        <end position="144"/>
    </location>
</feature>
<organism evidence="4">
    <name type="scientific">Tanacetum cinerariifolium</name>
    <name type="common">Dalmatian daisy</name>
    <name type="synonym">Chrysanthemum cinerariifolium</name>
    <dbReference type="NCBI Taxonomy" id="118510"/>
    <lineage>
        <taxon>Eukaryota</taxon>
        <taxon>Viridiplantae</taxon>
        <taxon>Streptophyta</taxon>
        <taxon>Embryophyta</taxon>
        <taxon>Tracheophyta</taxon>
        <taxon>Spermatophyta</taxon>
        <taxon>Magnoliopsida</taxon>
        <taxon>eudicotyledons</taxon>
        <taxon>Gunneridae</taxon>
        <taxon>Pentapetalae</taxon>
        <taxon>asterids</taxon>
        <taxon>campanulids</taxon>
        <taxon>Asterales</taxon>
        <taxon>Asteraceae</taxon>
        <taxon>Asteroideae</taxon>
        <taxon>Anthemideae</taxon>
        <taxon>Anthemidinae</taxon>
        <taxon>Tanacetum</taxon>
    </lineage>
</organism>
<evidence type="ECO:0000256" key="1">
    <source>
        <dbReference type="PROSITE-ProRule" id="PRU00047"/>
    </source>
</evidence>
<dbReference type="InterPro" id="IPR001878">
    <property type="entry name" value="Znf_CCHC"/>
</dbReference>
<feature type="compositionally biased region" description="Acidic residues" evidence="2">
    <location>
        <begin position="152"/>
        <end position="187"/>
    </location>
</feature>
<dbReference type="PROSITE" id="PS50158">
    <property type="entry name" value="ZF_CCHC"/>
    <property type="match status" value="1"/>
</dbReference>
<keyword evidence="4" id="KW-0378">Hydrolase</keyword>
<name>A0A6L2L0G6_TANCI</name>
<feature type="region of interest" description="Disordered" evidence="2">
    <location>
        <begin position="51"/>
        <end position="92"/>
    </location>
</feature>
<comment type="caution">
    <text evidence="4">The sequence shown here is derived from an EMBL/GenBank/DDBJ whole genome shotgun (WGS) entry which is preliminary data.</text>
</comment>
<feature type="compositionally biased region" description="Low complexity" evidence="2">
    <location>
        <begin position="191"/>
        <end position="205"/>
    </location>
</feature>
<dbReference type="EMBL" id="BKCJ010003484">
    <property type="protein sequence ID" value="GEU55371.1"/>
    <property type="molecule type" value="Genomic_DNA"/>
</dbReference>
<feature type="compositionally biased region" description="Pro residues" evidence="2">
    <location>
        <begin position="62"/>
        <end position="88"/>
    </location>
</feature>
<reference evidence="4" key="1">
    <citation type="journal article" date="2019" name="Sci. Rep.">
        <title>Draft genome of Tanacetum cinerariifolium, the natural source of mosquito coil.</title>
        <authorList>
            <person name="Yamashiro T."/>
            <person name="Shiraishi A."/>
            <person name="Satake H."/>
            <person name="Nakayama K."/>
        </authorList>
    </citation>
    <scope>NUCLEOTIDE SEQUENCE</scope>
</reference>
<evidence type="ECO:0000313" key="4">
    <source>
        <dbReference type="EMBL" id="GEU55371.1"/>
    </source>
</evidence>
<protein>
    <submittedName>
        <fullName evidence="4">Ubiquitin hydrolase</fullName>
    </submittedName>
</protein>
<feature type="region of interest" description="Disordered" evidence="2">
    <location>
        <begin position="320"/>
        <end position="349"/>
    </location>
</feature>
<proteinExistence type="predicted"/>
<keyword evidence="1" id="KW-0862">Zinc</keyword>
<feature type="compositionally biased region" description="Polar residues" evidence="2">
    <location>
        <begin position="320"/>
        <end position="335"/>
    </location>
</feature>
<gene>
    <name evidence="4" type="ORF">Tci_027349</name>
</gene>
<feature type="region of interest" description="Disordered" evidence="2">
    <location>
        <begin position="130"/>
        <end position="223"/>
    </location>
</feature>
<dbReference type="GO" id="GO:0016787">
    <property type="term" value="F:hydrolase activity"/>
    <property type="evidence" value="ECO:0007669"/>
    <property type="project" value="UniProtKB-KW"/>
</dbReference>
<feature type="compositionally biased region" description="Low complexity" evidence="2">
    <location>
        <begin position="336"/>
        <end position="349"/>
    </location>
</feature>
<dbReference type="GO" id="GO:0003676">
    <property type="term" value="F:nucleic acid binding"/>
    <property type="evidence" value="ECO:0007669"/>
    <property type="project" value="InterPro"/>
</dbReference>
<dbReference type="AlphaFoldDB" id="A0A6L2L0G6"/>
<dbReference type="GO" id="GO:0008270">
    <property type="term" value="F:zinc ion binding"/>
    <property type="evidence" value="ECO:0007669"/>
    <property type="project" value="UniProtKB-KW"/>
</dbReference>
<sequence length="713" mass="79968">MYDASSVVTYTSVYTDTEPGRVYWGADEELSDGGSPRVIIYGYDRLLMKPVAPPSSDYVPGPEHPPSPNYIPGPEHPPSPIEHPPSPVEIPYVPELEYSEYLVPSDAEAPLEEQPLLADASHTAASLGYVADSDSEEDPEEDHDDYPTNGGDGDDEFSNDGDDDDDDDTDDEDKEPFDDEEDDDEEEHLAPVDSSVVPIVNPVPSAGDTEAFETDESAHTPRSPQTIILLSQTRLCRVRKTGRLEPPMSASIPTDIGAPLRYSVGNKMLQGIPTITYEDPTARAFCHLLFPLPAQVYPPFKKDMSWTGLPKFADDTITDYSRPSPSIESNTSDLQNSNSSISEHGESSESILSKPMIKFMKVVECVEVKTNKFKVARKPAIKYAEMYRNTSKSPKVRGNQRNWNHLKTQKLGKDFVMKNKACFKCGHFDHLAYDCGVWVEKGKTWSKNNYTHKIRTQSQVPRVSTVTKRFPTVDSKFSTAKSTFSTDLGNKGKVVKASACWIWRPKQNTTEKCPNYNSVSLIFKKFQYIDIQGRLKSVMAWVPKKRRIVGNKMLPGIPTVTYKDPTARAFCNCSRSNSKRTTYRAAGIRIRALLLSTSHRTNIPKVNMPPRKRACLTTPTPGFKVRESSAVGATSQSGHALEFDRRRYRFDQTGYGITNTWNEIVNTLMDIALTTLEGVNQRVTELDTTIRQRTNEFEVRFDEAQDNRALLRL</sequence>
<accession>A0A6L2L0G6</accession>
<keyword evidence="1" id="KW-0863">Zinc-finger</keyword>
<evidence type="ECO:0000259" key="3">
    <source>
        <dbReference type="PROSITE" id="PS50158"/>
    </source>
</evidence>